<sequence length="400" mass="45545">MAYFSYKGRTLSGKGQKGRITAETKKEALIRLKQQGIHVFDIRQLNSVLYKEISFGKKVKSKDFIIFLRQLSTLIYAGIPIIEATTIMKEQMENKVFKEVLETISDDIQSGESLSNSMGKHPTIFPRLLVNMIHAGEISGNIDEILDNMATYFEKQYELRQKIISSLTYPGVVATISLLVTIFLLTFIVPIFSELFESYGEELPAYTAFILQLSGGIQTYWWVILLFLASVIFIYKSLQRQEKYAYRFDLWKLKIPIFGRFLQKALLTRLTQTLSILLASSIPILQAVAVTERVMDNKVIKGVLKESQKGLEEGQSLVKPMENHWLFPRIMTQMIIVGERSGSLDEMLLKVSDFYEKELDNASDKLKVLLEPLMIVLLTVIVGAIVLAIIIPMFSIFEAI</sequence>
<evidence type="ECO:0000256" key="10">
    <source>
        <dbReference type="SAM" id="Phobius"/>
    </source>
</evidence>
<dbReference type="Pfam" id="PF00482">
    <property type="entry name" value="T2SSF"/>
    <property type="match status" value="2"/>
</dbReference>
<dbReference type="InterPro" id="IPR018076">
    <property type="entry name" value="T2SS_GspF_dom"/>
</dbReference>
<dbReference type="PANTHER" id="PTHR30012">
    <property type="entry name" value="GENERAL SECRETION PATHWAY PROTEIN"/>
    <property type="match status" value="1"/>
</dbReference>
<feature type="transmembrane region" description="Helical" evidence="10">
    <location>
        <begin position="373"/>
        <end position="397"/>
    </location>
</feature>
<reference evidence="12 13" key="1">
    <citation type="submission" date="2018-07" db="EMBL/GenBank/DDBJ databases">
        <title>Genomic Encyclopedia of Type Strains, Phase IV (KMG-IV): sequencing the most valuable type-strain genomes for metagenomic binning, comparative biology and taxonomic classification.</title>
        <authorList>
            <person name="Goeker M."/>
        </authorList>
    </citation>
    <scope>NUCLEOTIDE SEQUENCE [LARGE SCALE GENOMIC DNA]</scope>
    <source>
        <strain evidence="12 13">DSM 27696</strain>
    </source>
</reference>
<evidence type="ECO:0000256" key="7">
    <source>
        <dbReference type="ARBA" id="ARBA00022989"/>
    </source>
</evidence>
<dbReference type="EMBL" id="QPJJ01000009">
    <property type="protein sequence ID" value="RCW66395.1"/>
    <property type="molecule type" value="Genomic_DNA"/>
</dbReference>
<keyword evidence="13" id="KW-1185">Reference proteome</keyword>
<comment type="subcellular location">
    <subcellularLocation>
        <location evidence="1">Cell inner membrane</location>
        <topology evidence="1">Multi-pass membrane protein</topology>
    </subcellularLocation>
    <subcellularLocation>
        <location evidence="9">Cell membrane</location>
        <topology evidence="9">Multi-pass membrane protein</topology>
    </subcellularLocation>
</comment>
<evidence type="ECO:0000256" key="1">
    <source>
        <dbReference type="ARBA" id="ARBA00004429"/>
    </source>
</evidence>
<evidence type="ECO:0000256" key="6">
    <source>
        <dbReference type="ARBA" id="ARBA00022692"/>
    </source>
</evidence>
<dbReference type="OrthoDB" id="9805682at2"/>
<dbReference type="PANTHER" id="PTHR30012:SF0">
    <property type="entry name" value="TYPE II SECRETION SYSTEM PROTEIN F-RELATED"/>
    <property type="match status" value="1"/>
</dbReference>
<evidence type="ECO:0000256" key="4">
    <source>
        <dbReference type="ARBA" id="ARBA00022475"/>
    </source>
</evidence>
<dbReference type="PROSITE" id="PS00874">
    <property type="entry name" value="T2SP_F"/>
    <property type="match status" value="1"/>
</dbReference>
<dbReference type="PRINTS" id="PR00812">
    <property type="entry name" value="BCTERIALGSPF"/>
</dbReference>
<gene>
    <name evidence="12" type="ORF">DFR57_109116</name>
</gene>
<dbReference type="AlphaFoldDB" id="A0A368XEW6"/>
<evidence type="ECO:0000256" key="9">
    <source>
        <dbReference type="RuleBase" id="RU003923"/>
    </source>
</evidence>
<evidence type="ECO:0000259" key="11">
    <source>
        <dbReference type="Pfam" id="PF00482"/>
    </source>
</evidence>
<dbReference type="Gene3D" id="1.20.81.30">
    <property type="entry name" value="Type II secretion system (T2SS), domain F"/>
    <property type="match status" value="2"/>
</dbReference>
<dbReference type="Proteomes" id="UP000252585">
    <property type="component" value="Unassembled WGS sequence"/>
</dbReference>
<feature type="domain" description="Type II secretion system protein GspF" evidence="11">
    <location>
        <begin position="271"/>
        <end position="392"/>
    </location>
</feature>
<evidence type="ECO:0000256" key="5">
    <source>
        <dbReference type="ARBA" id="ARBA00022519"/>
    </source>
</evidence>
<evidence type="ECO:0000313" key="12">
    <source>
        <dbReference type="EMBL" id="RCW66395.1"/>
    </source>
</evidence>
<dbReference type="InterPro" id="IPR003004">
    <property type="entry name" value="GspF/PilC"/>
</dbReference>
<evidence type="ECO:0000256" key="3">
    <source>
        <dbReference type="ARBA" id="ARBA00022448"/>
    </source>
</evidence>
<name>A0A368XEW6_9BACI</name>
<comment type="similarity">
    <text evidence="2 9">Belongs to the GSP F family.</text>
</comment>
<evidence type="ECO:0000313" key="13">
    <source>
        <dbReference type="Proteomes" id="UP000252585"/>
    </source>
</evidence>
<feature type="transmembrane region" description="Helical" evidence="10">
    <location>
        <begin position="167"/>
        <end position="192"/>
    </location>
</feature>
<feature type="transmembrane region" description="Helical" evidence="10">
    <location>
        <begin position="219"/>
        <end position="238"/>
    </location>
</feature>
<keyword evidence="8 10" id="KW-0472">Membrane</keyword>
<proteinExistence type="inferred from homology"/>
<comment type="caution">
    <text evidence="12">The sequence shown here is derived from an EMBL/GenBank/DDBJ whole genome shotgun (WGS) entry which is preliminary data.</text>
</comment>
<keyword evidence="5" id="KW-0997">Cell inner membrane</keyword>
<keyword evidence="7 10" id="KW-1133">Transmembrane helix</keyword>
<feature type="domain" description="Type II secretion system protein GspF" evidence="11">
    <location>
        <begin position="67"/>
        <end position="190"/>
    </location>
</feature>
<dbReference type="GO" id="GO:0009306">
    <property type="term" value="P:protein secretion"/>
    <property type="evidence" value="ECO:0007669"/>
    <property type="project" value="InterPro"/>
</dbReference>
<dbReference type="InterPro" id="IPR042094">
    <property type="entry name" value="T2SS_GspF_sf"/>
</dbReference>
<organism evidence="12 13">
    <name type="scientific">Saliterribacillus persicus</name>
    <dbReference type="NCBI Taxonomy" id="930114"/>
    <lineage>
        <taxon>Bacteria</taxon>
        <taxon>Bacillati</taxon>
        <taxon>Bacillota</taxon>
        <taxon>Bacilli</taxon>
        <taxon>Bacillales</taxon>
        <taxon>Bacillaceae</taxon>
        <taxon>Saliterribacillus</taxon>
    </lineage>
</organism>
<keyword evidence="6 9" id="KW-0812">Transmembrane</keyword>
<accession>A0A368XEW6</accession>
<evidence type="ECO:0000256" key="8">
    <source>
        <dbReference type="ARBA" id="ARBA00023136"/>
    </source>
</evidence>
<dbReference type="RefSeq" id="WP_114353379.1">
    <property type="nucleotide sequence ID" value="NZ_QPJJ01000009.1"/>
</dbReference>
<dbReference type="InterPro" id="IPR001992">
    <property type="entry name" value="T2SS_GspF/T4SS_PilC_CS"/>
</dbReference>
<keyword evidence="3 9" id="KW-0813">Transport</keyword>
<keyword evidence="4" id="KW-1003">Cell membrane</keyword>
<dbReference type="GO" id="GO:0005886">
    <property type="term" value="C:plasma membrane"/>
    <property type="evidence" value="ECO:0007669"/>
    <property type="project" value="UniProtKB-SubCell"/>
</dbReference>
<evidence type="ECO:0000256" key="2">
    <source>
        <dbReference type="ARBA" id="ARBA00005745"/>
    </source>
</evidence>
<dbReference type="FunFam" id="1.20.81.30:FF:000001">
    <property type="entry name" value="Type II secretion system protein F"/>
    <property type="match status" value="2"/>
</dbReference>
<protein>
    <submittedName>
        <fullName evidence="12">Type IV pilus assembly protein PilC</fullName>
    </submittedName>
</protein>